<dbReference type="Proteomes" id="UP000627166">
    <property type="component" value="Unassembled WGS sequence"/>
</dbReference>
<dbReference type="EMBL" id="JACSQB010000076">
    <property type="protein sequence ID" value="MBD8047412.1"/>
    <property type="molecule type" value="Genomic_DNA"/>
</dbReference>
<accession>A0ABR8YTD5</accession>
<dbReference type="RefSeq" id="WP_191740380.1">
    <property type="nucleotide sequence ID" value="NZ_JACSQB010000076.1"/>
</dbReference>
<reference evidence="1 2" key="1">
    <citation type="submission" date="2020-08" db="EMBL/GenBank/DDBJ databases">
        <title>A Genomic Blueprint of the Chicken Gut Microbiome.</title>
        <authorList>
            <person name="Gilroy R."/>
            <person name="Ravi A."/>
            <person name="Getino M."/>
            <person name="Pursley I."/>
            <person name="Horton D.L."/>
            <person name="Alikhan N.-F."/>
            <person name="Baker D."/>
            <person name="Gharbi K."/>
            <person name="Hall N."/>
            <person name="Watson M."/>
            <person name="Adriaenssens E.M."/>
            <person name="Foster-Nyarko E."/>
            <person name="Jarju S."/>
            <person name="Secka A."/>
            <person name="Antonio M."/>
            <person name="Oren A."/>
            <person name="Chaudhuri R."/>
            <person name="La Ragione R.M."/>
            <person name="Hildebrand F."/>
            <person name="Pallen M.J."/>
        </authorList>
    </citation>
    <scope>NUCLEOTIDE SEQUENCE [LARGE SCALE GENOMIC DNA]</scope>
    <source>
        <strain evidence="1 2">N37</strain>
    </source>
</reference>
<comment type="caution">
    <text evidence="1">The sequence shown here is derived from an EMBL/GenBank/DDBJ whole genome shotgun (WGS) entry which is preliminary data.</text>
</comment>
<name>A0ABR8YTD5_9CLOT</name>
<proteinExistence type="predicted"/>
<protein>
    <submittedName>
        <fullName evidence="1">Uncharacterized protein</fullName>
    </submittedName>
</protein>
<organism evidence="1 2">
    <name type="scientific">Clostridium faecium</name>
    <dbReference type="NCBI Taxonomy" id="2762223"/>
    <lineage>
        <taxon>Bacteria</taxon>
        <taxon>Bacillati</taxon>
        <taxon>Bacillota</taxon>
        <taxon>Clostridia</taxon>
        <taxon>Eubacteriales</taxon>
        <taxon>Clostridiaceae</taxon>
        <taxon>Clostridium</taxon>
    </lineage>
</organism>
<keyword evidence="2" id="KW-1185">Reference proteome</keyword>
<gene>
    <name evidence="1" type="ORF">H9637_10245</name>
</gene>
<sequence>MPVIAFADIPSTAITCDSPQMLNYLKSLGINENNIAFNILFPCENYNDLTITPKEFEKFIKLNPSILNNFSNAPSTSEERSVLCLIGKK</sequence>
<evidence type="ECO:0000313" key="2">
    <source>
        <dbReference type="Proteomes" id="UP000627166"/>
    </source>
</evidence>
<evidence type="ECO:0000313" key="1">
    <source>
        <dbReference type="EMBL" id="MBD8047412.1"/>
    </source>
</evidence>